<dbReference type="PIRSF" id="PIRSF028103">
    <property type="entry name" value="GcvR"/>
    <property type="match status" value="1"/>
</dbReference>
<reference evidence="4" key="1">
    <citation type="journal article" date="2019" name="Int. J. Syst. Evol. Microbiol.">
        <title>The Global Catalogue of Microorganisms (GCM) 10K type strain sequencing project: providing services to taxonomists for standard genome sequencing and annotation.</title>
        <authorList>
            <consortium name="The Broad Institute Genomics Platform"/>
            <consortium name="The Broad Institute Genome Sequencing Center for Infectious Disease"/>
            <person name="Wu L."/>
            <person name="Ma J."/>
        </authorList>
    </citation>
    <scope>NUCLEOTIDE SEQUENCE [LARGE SCALE GENOMIC DNA]</scope>
    <source>
        <strain evidence="4">KCTC 62784</strain>
    </source>
</reference>
<dbReference type="Gene3D" id="3.30.70.260">
    <property type="match status" value="2"/>
</dbReference>
<dbReference type="CDD" id="cd04869">
    <property type="entry name" value="ACT_GcvR_2"/>
    <property type="match status" value="1"/>
</dbReference>
<comment type="caution">
    <text evidence="3">The sequence shown here is derived from an EMBL/GenBank/DDBJ whole genome shotgun (WGS) entry which is preliminary data.</text>
</comment>
<dbReference type="Proteomes" id="UP001595384">
    <property type="component" value="Unassembled WGS sequence"/>
</dbReference>
<dbReference type="Pfam" id="PF13740">
    <property type="entry name" value="ACT_6"/>
    <property type="match status" value="1"/>
</dbReference>
<keyword evidence="1" id="KW-0804">Transcription</keyword>
<dbReference type="SUPFAM" id="SSF55021">
    <property type="entry name" value="ACT-like"/>
    <property type="match status" value="2"/>
</dbReference>
<dbReference type="PANTHER" id="PTHR34875">
    <property type="entry name" value="UPF0237 PROTEIN MJ1558"/>
    <property type="match status" value="1"/>
</dbReference>
<dbReference type="RefSeq" id="WP_123015612.1">
    <property type="nucleotide sequence ID" value="NZ_AP024911.1"/>
</dbReference>
<dbReference type="PANTHER" id="PTHR34875:SF5">
    <property type="entry name" value="GLYCINE CLEAVAGE SYSTEM TRANSCRIPTIONAL REPRESSOR"/>
    <property type="match status" value="1"/>
</dbReference>
<evidence type="ECO:0000313" key="4">
    <source>
        <dbReference type="Proteomes" id="UP001595384"/>
    </source>
</evidence>
<comment type="subcellular location">
    <subcellularLocation>
        <location evidence="1">Cytoplasm</location>
    </subcellularLocation>
</comment>
<accession>A0ABV7C8J2</accession>
<sequence>MKQHLVITAIGTDRPGICNQIVKLVTQSELNIVDSRIALLGEEFSLLMMVSGSPSALSRLETLLPAFGMQHDLITMVKRTTLKVTPSHTYVVEVFVESDDRPGIAEKITTFFAQRQIGIESLSAQTAPPLTSHASSRERFLMTLSAKVNVDYNLMQLQEEFEQLCAALQVSGTLNFIKSSA</sequence>
<dbReference type="InterPro" id="IPR016867">
    <property type="entry name" value="GcvR"/>
</dbReference>
<name>A0ABV7C8J2_9VIBR</name>
<evidence type="ECO:0000313" key="3">
    <source>
        <dbReference type="EMBL" id="MFC3024355.1"/>
    </source>
</evidence>
<keyword evidence="1" id="KW-0678">Repressor</keyword>
<keyword evidence="4" id="KW-1185">Reference proteome</keyword>
<organism evidence="3 4">
    <name type="scientific">Vibrio zhugei</name>
    <dbReference type="NCBI Taxonomy" id="2479546"/>
    <lineage>
        <taxon>Bacteria</taxon>
        <taxon>Pseudomonadati</taxon>
        <taxon>Pseudomonadota</taxon>
        <taxon>Gammaproteobacteria</taxon>
        <taxon>Vibrionales</taxon>
        <taxon>Vibrionaceae</taxon>
        <taxon>Vibrio</taxon>
    </lineage>
</organism>
<dbReference type="EMBL" id="JBHRSE010000068">
    <property type="protein sequence ID" value="MFC3024355.1"/>
    <property type="molecule type" value="Genomic_DNA"/>
</dbReference>
<dbReference type="InterPro" id="IPR045865">
    <property type="entry name" value="ACT-like_dom_sf"/>
</dbReference>
<feature type="domain" description="ACT" evidence="2">
    <location>
        <begin position="93"/>
        <end position="175"/>
    </location>
</feature>
<dbReference type="InterPro" id="IPR002912">
    <property type="entry name" value="ACT_dom"/>
</dbReference>
<gene>
    <name evidence="3" type="ORF">ACFODT_11020</name>
</gene>
<dbReference type="PROSITE" id="PS51671">
    <property type="entry name" value="ACT"/>
    <property type="match status" value="1"/>
</dbReference>
<dbReference type="InterPro" id="IPR050990">
    <property type="entry name" value="UPF0237/GcvR_regulator"/>
</dbReference>
<keyword evidence="1" id="KW-0963">Cytoplasm</keyword>
<protein>
    <recommendedName>
        <fullName evidence="1">Glycine cleavage system transcriptional repressor</fullName>
    </recommendedName>
</protein>
<evidence type="ECO:0000259" key="2">
    <source>
        <dbReference type="PROSITE" id="PS51671"/>
    </source>
</evidence>
<proteinExistence type="predicted"/>
<evidence type="ECO:0000256" key="1">
    <source>
        <dbReference type="PIRNR" id="PIRNR028103"/>
    </source>
</evidence>